<dbReference type="Proteomes" id="UP000281553">
    <property type="component" value="Unassembled WGS sequence"/>
</dbReference>
<feature type="transmembrane region" description="Helical" evidence="1">
    <location>
        <begin position="25"/>
        <end position="42"/>
    </location>
</feature>
<gene>
    <name evidence="2" type="ORF">DILT_LOCUS14037</name>
</gene>
<feature type="non-terminal residue" evidence="2">
    <location>
        <position position="115"/>
    </location>
</feature>
<dbReference type="EMBL" id="UYRU01072520">
    <property type="protein sequence ID" value="VDN22353.1"/>
    <property type="molecule type" value="Genomic_DNA"/>
</dbReference>
<keyword evidence="1" id="KW-0472">Membrane</keyword>
<accession>A0A3P7MFP1</accession>
<keyword evidence="3" id="KW-1185">Reference proteome</keyword>
<dbReference type="OrthoDB" id="6249863at2759"/>
<reference evidence="2 3" key="1">
    <citation type="submission" date="2018-11" db="EMBL/GenBank/DDBJ databases">
        <authorList>
            <consortium name="Pathogen Informatics"/>
        </authorList>
    </citation>
    <scope>NUCLEOTIDE SEQUENCE [LARGE SCALE GENOMIC DNA]</scope>
</reference>
<protein>
    <submittedName>
        <fullName evidence="2">Uncharacterized protein</fullName>
    </submittedName>
</protein>
<evidence type="ECO:0000313" key="3">
    <source>
        <dbReference type="Proteomes" id="UP000281553"/>
    </source>
</evidence>
<keyword evidence="1" id="KW-1133">Transmembrane helix</keyword>
<dbReference type="AlphaFoldDB" id="A0A3P7MFP1"/>
<evidence type="ECO:0000313" key="2">
    <source>
        <dbReference type="EMBL" id="VDN22353.1"/>
    </source>
</evidence>
<evidence type="ECO:0000256" key="1">
    <source>
        <dbReference type="SAM" id="Phobius"/>
    </source>
</evidence>
<proteinExistence type="predicted"/>
<keyword evidence="1" id="KW-0812">Transmembrane</keyword>
<name>A0A3P7MFP1_DIBLA</name>
<organism evidence="2 3">
    <name type="scientific">Dibothriocephalus latus</name>
    <name type="common">Fish tapeworm</name>
    <name type="synonym">Diphyllobothrium latum</name>
    <dbReference type="NCBI Taxonomy" id="60516"/>
    <lineage>
        <taxon>Eukaryota</taxon>
        <taxon>Metazoa</taxon>
        <taxon>Spiralia</taxon>
        <taxon>Lophotrochozoa</taxon>
        <taxon>Platyhelminthes</taxon>
        <taxon>Cestoda</taxon>
        <taxon>Eucestoda</taxon>
        <taxon>Diphyllobothriidea</taxon>
        <taxon>Diphyllobothriidae</taxon>
        <taxon>Dibothriocephalus</taxon>
    </lineage>
</organism>
<sequence>MFTSTLPTGHIFFPSLLDLTELNPLITWALSVILDLILLALNHRCQSITDSRPNAPQLCFAPRESVTIGCHLADTLVNLLNHIEDLQSLGSLPTLLSLLVRCQELLQKLANADPL</sequence>